<dbReference type="Proteomes" id="UP000270924">
    <property type="component" value="Unassembled WGS sequence"/>
</dbReference>
<sequence length="42" mass="4620">MIVSSAPHGLAVSYPRILTREAEPEEETMKGESLPSCCCYPH</sequence>
<evidence type="ECO:0000313" key="2">
    <source>
        <dbReference type="EMBL" id="VDM19381.1"/>
    </source>
</evidence>
<protein>
    <submittedName>
        <fullName evidence="2">Uncharacterized protein</fullName>
    </submittedName>
</protein>
<evidence type="ECO:0000313" key="3">
    <source>
        <dbReference type="Proteomes" id="UP000270924"/>
    </source>
</evidence>
<dbReference type="AlphaFoldDB" id="A0A3P7E9Y7"/>
<name>A0A3P7E9Y7_WUCBA</name>
<organism evidence="2 3">
    <name type="scientific">Wuchereria bancrofti</name>
    <dbReference type="NCBI Taxonomy" id="6293"/>
    <lineage>
        <taxon>Eukaryota</taxon>
        <taxon>Metazoa</taxon>
        <taxon>Ecdysozoa</taxon>
        <taxon>Nematoda</taxon>
        <taxon>Chromadorea</taxon>
        <taxon>Rhabditida</taxon>
        <taxon>Spirurina</taxon>
        <taxon>Spiruromorpha</taxon>
        <taxon>Filarioidea</taxon>
        <taxon>Onchocercidae</taxon>
        <taxon>Wuchereria</taxon>
    </lineage>
</organism>
<gene>
    <name evidence="2" type="ORF">WBA_LOCUS10514</name>
</gene>
<feature type="region of interest" description="Disordered" evidence="1">
    <location>
        <begin position="23"/>
        <end position="42"/>
    </location>
</feature>
<reference evidence="2 3" key="1">
    <citation type="submission" date="2018-11" db="EMBL/GenBank/DDBJ databases">
        <authorList>
            <consortium name="Pathogen Informatics"/>
        </authorList>
    </citation>
    <scope>NUCLEOTIDE SEQUENCE [LARGE SCALE GENOMIC DNA]</scope>
</reference>
<proteinExistence type="predicted"/>
<accession>A0A3P7E9Y7</accession>
<keyword evidence="3" id="KW-1185">Reference proteome</keyword>
<evidence type="ECO:0000256" key="1">
    <source>
        <dbReference type="SAM" id="MobiDB-lite"/>
    </source>
</evidence>
<dbReference type="EMBL" id="UYWW01012181">
    <property type="protein sequence ID" value="VDM19381.1"/>
    <property type="molecule type" value="Genomic_DNA"/>
</dbReference>
<dbReference type="InParanoid" id="A0A3P7E9Y7"/>
<feature type="non-terminal residue" evidence="2">
    <location>
        <position position="42"/>
    </location>
</feature>